<dbReference type="PRINTS" id="PR00812">
    <property type="entry name" value="BCTERIALGSPF"/>
</dbReference>
<evidence type="ECO:0000256" key="9">
    <source>
        <dbReference type="SAM" id="Phobius"/>
    </source>
</evidence>
<evidence type="ECO:0000259" key="10">
    <source>
        <dbReference type="Pfam" id="PF00482"/>
    </source>
</evidence>
<comment type="similarity">
    <text evidence="2 8">Belongs to the GSP F family.</text>
</comment>
<comment type="subcellular location">
    <subcellularLocation>
        <location evidence="1 8">Cell membrane</location>
        <topology evidence="1 8">Multi-pass membrane protein</topology>
    </subcellularLocation>
</comment>
<dbReference type="InterPro" id="IPR003004">
    <property type="entry name" value="GspF/PilC"/>
</dbReference>
<dbReference type="RefSeq" id="WP_307482062.1">
    <property type="nucleotide sequence ID" value="NZ_JAUSUF010000001.1"/>
</dbReference>
<keyword evidence="12" id="KW-1185">Reference proteome</keyword>
<dbReference type="Gene3D" id="1.20.81.30">
    <property type="entry name" value="Type II secretion system (T2SS), domain F"/>
    <property type="match status" value="2"/>
</dbReference>
<dbReference type="InterPro" id="IPR042094">
    <property type="entry name" value="T2SS_GspF_sf"/>
</dbReference>
<accession>A0ABT9UQP1</accession>
<sequence>MPLYKYEAKNLNGKVLKGKIDIDDCNELRKLLREKGFFLINYEEFGTSLNLDLGMFRKIPKKDISIFCREMYFSLSSGISIIKSLEIVKEQVENKKLKSILYNVFDDIEKGKMISDAFKKYDDLPNLFIYMLQVGEETGRLDEIMGSLADYYDNQYKQEKKIKNALIYPKFLLGFSLIVVSILVAFVVPIFVQNLLSANQVLPIPTQIVIWISNFIKSKWAYIIIFLIIISILKIFVLNKNKKYIYFKDKFIVNTKFIRTISMQIFTARFARTFSILFGGGVSVIRCIEISADVIGNEFIKDRLLQSKEFINNGSSISEGLEMESTFPKMLIQSIKVGEESGTVEEILKKASDFYDSEANFALEKLANLVEPIMIILLAFLVGFVVISLVLPIFSMYDAVK</sequence>
<dbReference type="PROSITE" id="PS00874">
    <property type="entry name" value="T2SP_F"/>
    <property type="match status" value="1"/>
</dbReference>
<feature type="domain" description="Type II secretion system protein GspF" evidence="10">
    <location>
        <begin position="67"/>
        <end position="189"/>
    </location>
</feature>
<dbReference type="PANTHER" id="PTHR30012:SF0">
    <property type="entry name" value="TYPE II SECRETION SYSTEM PROTEIN F-RELATED"/>
    <property type="match status" value="1"/>
</dbReference>
<dbReference type="InterPro" id="IPR001992">
    <property type="entry name" value="T2SS_GspF/T4SS_PilC_CS"/>
</dbReference>
<evidence type="ECO:0000256" key="2">
    <source>
        <dbReference type="ARBA" id="ARBA00005745"/>
    </source>
</evidence>
<keyword evidence="6 9" id="KW-1133">Transmembrane helix</keyword>
<comment type="caution">
    <text evidence="11">The sequence shown here is derived from an EMBL/GenBank/DDBJ whole genome shotgun (WGS) entry which is preliminary data.</text>
</comment>
<feature type="transmembrane region" description="Helical" evidence="9">
    <location>
        <begin position="373"/>
        <end position="397"/>
    </location>
</feature>
<evidence type="ECO:0000256" key="5">
    <source>
        <dbReference type="ARBA" id="ARBA00022692"/>
    </source>
</evidence>
<organism evidence="11 12">
    <name type="scientific">Eubacterium multiforme</name>
    <dbReference type="NCBI Taxonomy" id="83339"/>
    <lineage>
        <taxon>Bacteria</taxon>
        <taxon>Bacillati</taxon>
        <taxon>Bacillota</taxon>
        <taxon>Clostridia</taxon>
        <taxon>Eubacteriales</taxon>
        <taxon>Eubacteriaceae</taxon>
        <taxon>Eubacterium</taxon>
    </lineage>
</organism>
<evidence type="ECO:0000313" key="12">
    <source>
        <dbReference type="Proteomes" id="UP001228504"/>
    </source>
</evidence>
<keyword evidence="3 8" id="KW-0813">Transport</keyword>
<keyword evidence="4" id="KW-1003">Cell membrane</keyword>
<keyword evidence="5 8" id="KW-0812">Transmembrane</keyword>
<name>A0ABT9UQP1_9FIRM</name>
<protein>
    <submittedName>
        <fullName evidence="11">Type IV pilus assembly protein PilC</fullName>
    </submittedName>
</protein>
<evidence type="ECO:0000256" key="4">
    <source>
        <dbReference type="ARBA" id="ARBA00022475"/>
    </source>
</evidence>
<proteinExistence type="inferred from homology"/>
<keyword evidence="7 9" id="KW-0472">Membrane</keyword>
<evidence type="ECO:0000256" key="3">
    <source>
        <dbReference type="ARBA" id="ARBA00022448"/>
    </source>
</evidence>
<dbReference type="EMBL" id="JAUSUF010000001">
    <property type="protein sequence ID" value="MDQ0148288.1"/>
    <property type="molecule type" value="Genomic_DNA"/>
</dbReference>
<evidence type="ECO:0000256" key="1">
    <source>
        <dbReference type="ARBA" id="ARBA00004651"/>
    </source>
</evidence>
<evidence type="ECO:0000256" key="8">
    <source>
        <dbReference type="RuleBase" id="RU003923"/>
    </source>
</evidence>
<evidence type="ECO:0000256" key="7">
    <source>
        <dbReference type="ARBA" id="ARBA00023136"/>
    </source>
</evidence>
<dbReference type="InterPro" id="IPR018076">
    <property type="entry name" value="T2SS_GspF_dom"/>
</dbReference>
<evidence type="ECO:0000256" key="6">
    <source>
        <dbReference type="ARBA" id="ARBA00022989"/>
    </source>
</evidence>
<feature type="transmembrane region" description="Helical" evidence="9">
    <location>
        <begin position="171"/>
        <end position="192"/>
    </location>
</feature>
<reference evidence="11 12" key="1">
    <citation type="submission" date="2023-07" db="EMBL/GenBank/DDBJ databases">
        <title>Genomic Encyclopedia of Type Strains, Phase IV (KMG-IV): sequencing the most valuable type-strain genomes for metagenomic binning, comparative biology and taxonomic classification.</title>
        <authorList>
            <person name="Goeker M."/>
        </authorList>
    </citation>
    <scope>NUCLEOTIDE SEQUENCE [LARGE SCALE GENOMIC DNA]</scope>
    <source>
        <strain evidence="11 12">DSM 20694</strain>
    </source>
</reference>
<dbReference type="PANTHER" id="PTHR30012">
    <property type="entry name" value="GENERAL SECRETION PATHWAY PROTEIN"/>
    <property type="match status" value="1"/>
</dbReference>
<dbReference type="Proteomes" id="UP001228504">
    <property type="component" value="Unassembled WGS sequence"/>
</dbReference>
<gene>
    <name evidence="11" type="ORF">J2S18_000205</name>
</gene>
<feature type="transmembrane region" description="Helical" evidence="9">
    <location>
        <begin position="220"/>
        <end position="238"/>
    </location>
</feature>
<dbReference type="Pfam" id="PF00482">
    <property type="entry name" value="T2SSF"/>
    <property type="match status" value="2"/>
</dbReference>
<evidence type="ECO:0000313" key="11">
    <source>
        <dbReference type="EMBL" id="MDQ0148288.1"/>
    </source>
</evidence>
<feature type="domain" description="Type II secretion system protein GspF" evidence="10">
    <location>
        <begin position="270"/>
        <end position="392"/>
    </location>
</feature>